<evidence type="ECO:0000259" key="2">
    <source>
        <dbReference type="Pfam" id="PF24137"/>
    </source>
</evidence>
<comment type="caution">
    <text evidence="4">The sequence shown here is derived from an EMBL/GenBank/DDBJ whole genome shotgun (WGS) entry which is preliminary data.</text>
</comment>
<evidence type="ECO:0000313" key="5">
    <source>
        <dbReference type="Proteomes" id="UP000256690"/>
    </source>
</evidence>
<dbReference type="InterPro" id="IPR056402">
    <property type="entry name" value="DA_N"/>
</dbReference>
<dbReference type="Proteomes" id="UP000256690">
    <property type="component" value="Unassembled WGS sequence"/>
</dbReference>
<keyword evidence="1" id="KW-0732">Signal</keyword>
<protein>
    <recommendedName>
        <fullName evidence="6">Hydroxyneurosporene synthase</fullName>
    </recommendedName>
</protein>
<dbReference type="EMBL" id="PVWQ01000003">
    <property type="protein sequence ID" value="RDW86501.1"/>
    <property type="molecule type" value="Genomic_DNA"/>
</dbReference>
<dbReference type="GeneID" id="38113513"/>
<proteinExistence type="predicted"/>
<feature type="domain" description="AsqO/PenF-like C-terminal" evidence="3">
    <location>
        <begin position="255"/>
        <end position="382"/>
    </location>
</feature>
<evidence type="ECO:0000256" key="1">
    <source>
        <dbReference type="SAM" id="SignalP"/>
    </source>
</evidence>
<dbReference type="SUPFAM" id="SSF159245">
    <property type="entry name" value="AttH-like"/>
    <property type="match status" value="1"/>
</dbReference>
<organism evidence="4 5">
    <name type="scientific">Aspergillus mulundensis</name>
    <dbReference type="NCBI Taxonomy" id="1810919"/>
    <lineage>
        <taxon>Eukaryota</taxon>
        <taxon>Fungi</taxon>
        <taxon>Dikarya</taxon>
        <taxon>Ascomycota</taxon>
        <taxon>Pezizomycotina</taxon>
        <taxon>Eurotiomycetes</taxon>
        <taxon>Eurotiomycetidae</taxon>
        <taxon>Eurotiales</taxon>
        <taxon>Aspergillaceae</taxon>
        <taxon>Aspergillus</taxon>
        <taxon>Aspergillus subgen. Nidulantes</taxon>
    </lineage>
</organism>
<gene>
    <name evidence="4" type="ORF">DSM5745_03143</name>
</gene>
<reference evidence="4 5" key="1">
    <citation type="journal article" date="2018" name="IMA Fungus">
        <title>IMA Genome-F 9: Draft genome sequence of Annulohypoxylon stygium, Aspergillus mulundensis, Berkeleyomyces basicola (syn. Thielaviopsis basicola), Ceratocystis smalleyi, two Cercospora beticola strains, Coleophoma cylindrospora, Fusarium fracticaudum, Phialophora cf. hyalina, and Morchella septimelata.</title>
        <authorList>
            <person name="Wingfield B.D."/>
            <person name="Bills G.F."/>
            <person name="Dong Y."/>
            <person name="Huang W."/>
            <person name="Nel W.J."/>
            <person name="Swalarsk-Parry B.S."/>
            <person name="Vaghefi N."/>
            <person name="Wilken P.M."/>
            <person name="An Z."/>
            <person name="de Beer Z.W."/>
            <person name="De Vos L."/>
            <person name="Chen L."/>
            <person name="Duong T.A."/>
            <person name="Gao Y."/>
            <person name="Hammerbacher A."/>
            <person name="Kikkert J.R."/>
            <person name="Li Y."/>
            <person name="Li H."/>
            <person name="Li K."/>
            <person name="Li Q."/>
            <person name="Liu X."/>
            <person name="Ma X."/>
            <person name="Naidoo K."/>
            <person name="Pethybridge S.J."/>
            <person name="Sun J."/>
            <person name="Steenkamp E.T."/>
            <person name="van der Nest M.A."/>
            <person name="van Wyk S."/>
            <person name="Wingfield M.J."/>
            <person name="Xiong C."/>
            <person name="Yue Q."/>
            <person name="Zhang X."/>
        </authorList>
    </citation>
    <scope>NUCLEOTIDE SEQUENCE [LARGE SCALE GENOMIC DNA]</scope>
    <source>
        <strain evidence="4 5">DSM 5745</strain>
    </source>
</reference>
<dbReference type="AlphaFoldDB" id="A0A3D8SJZ7"/>
<feature type="signal peptide" evidence="1">
    <location>
        <begin position="1"/>
        <end position="20"/>
    </location>
</feature>
<dbReference type="InterPro" id="IPR057722">
    <property type="entry name" value="AsqO/PenF-like_C"/>
</dbReference>
<name>A0A3D8SJZ7_9EURO</name>
<dbReference type="Pfam" id="PF25581">
    <property type="entry name" value="AsqO_C"/>
    <property type="match status" value="1"/>
</dbReference>
<accession>A0A3D8SJZ7</accession>
<dbReference type="OrthoDB" id="5344254at2759"/>
<evidence type="ECO:0000259" key="3">
    <source>
        <dbReference type="Pfam" id="PF25581"/>
    </source>
</evidence>
<feature type="domain" description="Diels-Alderase N-terminal" evidence="2">
    <location>
        <begin position="54"/>
        <end position="244"/>
    </location>
</feature>
<evidence type="ECO:0008006" key="6">
    <source>
        <dbReference type="Google" id="ProtNLM"/>
    </source>
</evidence>
<sequence>MALRLLQLSAMALLASRAVSRSQPHIQQIVIPAHRNENATSVVQYTSGREGFDAPKVHPVNATTYDWWYFDAVQQPVQGDDGSQAQAHVAFTFYTLGSDSFEVLTGQFPNGLPSGNMVQITLAWPNGTIDLPIDLPAGDAIIFVEGDGSSGNFTGTGCSWKGTQDLSAYVVHINVPEHEINGTLYIRSDAPPHYACGPAEEGQNLHLAPGAGWANAIPGGPAFADFTIRGEKLRFNGRGYHDKASNFGSEPFQNALAVSHWGHGTLGEYNIVWYDSLTPNGDEVVSAYVSKNGDILTTSCEPGAIEVRPYGDNSTYPPTSSLEPATGFRINATLPEGQLELEAQYIYIVLMDGRYYQRFTGNITGTLNGNDLPDGTGLWEQFFFNNIE</sequence>
<evidence type="ECO:0000313" key="4">
    <source>
        <dbReference type="EMBL" id="RDW86501.1"/>
    </source>
</evidence>
<dbReference type="STRING" id="1810919.A0A3D8SJZ7"/>
<dbReference type="Pfam" id="PF24137">
    <property type="entry name" value="DA_N"/>
    <property type="match status" value="1"/>
</dbReference>
<keyword evidence="5" id="KW-1185">Reference proteome</keyword>
<dbReference type="RefSeq" id="XP_026606025.1">
    <property type="nucleotide sequence ID" value="XM_026745159.1"/>
</dbReference>
<feature type="chain" id="PRO_5017657376" description="Hydroxyneurosporene synthase" evidence="1">
    <location>
        <begin position="21"/>
        <end position="388"/>
    </location>
</feature>